<dbReference type="NCBIfam" id="TIGR01617">
    <property type="entry name" value="arsC_related"/>
    <property type="match status" value="1"/>
</dbReference>
<gene>
    <name evidence="3" type="ORF">Q4521_19275</name>
</gene>
<dbReference type="PANTHER" id="PTHR30041">
    <property type="entry name" value="ARSENATE REDUCTASE"/>
    <property type="match status" value="1"/>
</dbReference>
<dbReference type="Proteomes" id="UP001169760">
    <property type="component" value="Unassembled WGS sequence"/>
</dbReference>
<dbReference type="InterPro" id="IPR006504">
    <property type="entry name" value="Tscrpt_reg_Spx/MgsR"/>
</dbReference>
<evidence type="ECO:0000256" key="1">
    <source>
        <dbReference type="ARBA" id="ARBA00007198"/>
    </source>
</evidence>
<organism evidence="3 4">
    <name type="scientific">Saccharophagus degradans</name>
    <dbReference type="NCBI Taxonomy" id="86304"/>
    <lineage>
        <taxon>Bacteria</taxon>
        <taxon>Pseudomonadati</taxon>
        <taxon>Pseudomonadota</taxon>
        <taxon>Gammaproteobacteria</taxon>
        <taxon>Cellvibrionales</taxon>
        <taxon>Cellvibrionaceae</taxon>
        <taxon>Saccharophagus</taxon>
    </lineage>
</organism>
<reference evidence="3" key="1">
    <citation type="submission" date="2023-07" db="EMBL/GenBank/DDBJ databases">
        <title>Genome content predicts the carbon catabolic preferences of heterotrophic bacteria.</title>
        <authorList>
            <person name="Gralka M."/>
        </authorList>
    </citation>
    <scope>NUCLEOTIDE SEQUENCE</scope>
    <source>
        <strain evidence="3">I3M17_2</strain>
    </source>
</reference>
<dbReference type="SUPFAM" id="SSF52833">
    <property type="entry name" value="Thioredoxin-like"/>
    <property type="match status" value="1"/>
</dbReference>
<sequence>MANTSTPPILYGIKNCDTVKKARKWLDANNIEYVFHDFRSDGLHANQLKKWFSQADITTVVNKRSTTWKQLDHADQQALEAGHGQAIIMANPTLIKRPVLELNGEVTFGFKPEHYQTIFDQ</sequence>
<dbReference type="Gene3D" id="3.40.30.10">
    <property type="entry name" value="Glutaredoxin"/>
    <property type="match status" value="1"/>
</dbReference>
<protein>
    <submittedName>
        <fullName evidence="3">ArsC family reductase</fullName>
    </submittedName>
</protein>
<accession>A0AAW7XE30</accession>
<dbReference type="PANTHER" id="PTHR30041:SF8">
    <property type="entry name" value="PROTEIN YFFB"/>
    <property type="match status" value="1"/>
</dbReference>
<evidence type="ECO:0000313" key="4">
    <source>
        <dbReference type="Proteomes" id="UP001169760"/>
    </source>
</evidence>
<proteinExistence type="inferred from homology"/>
<dbReference type="CDD" id="cd03035">
    <property type="entry name" value="ArsC_Yffb"/>
    <property type="match status" value="1"/>
</dbReference>
<dbReference type="PROSITE" id="PS51353">
    <property type="entry name" value="ARSC"/>
    <property type="match status" value="1"/>
</dbReference>
<evidence type="ECO:0000256" key="2">
    <source>
        <dbReference type="PROSITE-ProRule" id="PRU01282"/>
    </source>
</evidence>
<dbReference type="InterPro" id="IPR036249">
    <property type="entry name" value="Thioredoxin-like_sf"/>
</dbReference>
<dbReference type="AlphaFoldDB" id="A0AAW7XE30"/>
<comment type="similarity">
    <text evidence="1 2">Belongs to the ArsC family.</text>
</comment>
<evidence type="ECO:0000313" key="3">
    <source>
        <dbReference type="EMBL" id="MDO6424639.1"/>
    </source>
</evidence>
<dbReference type="Pfam" id="PF03960">
    <property type="entry name" value="ArsC"/>
    <property type="match status" value="1"/>
</dbReference>
<name>A0AAW7XE30_9GAMM</name>
<dbReference type="RefSeq" id="WP_303493866.1">
    <property type="nucleotide sequence ID" value="NZ_JAUOPB010000016.1"/>
</dbReference>
<dbReference type="EMBL" id="JAUOPB010000016">
    <property type="protein sequence ID" value="MDO6424639.1"/>
    <property type="molecule type" value="Genomic_DNA"/>
</dbReference>
<dbReference type="NCBIfam" id="NF008107">
    <property type="entry name" value="PRK10853.1"/>
    <property type="match status" value="1"/>
</dbReference>
<comment type="caution">
    <text evidence="3">The sequence shown here is derived from an EMBL/GenBank/DDBJ whole genome shotgun (WGS) entry which is preliminary data.</text>
</comment>
<dbReference type="InterPro" id="IPR006660">
    <property type="entry name" value="Arsenate_reductase-like"/>
</dbReference>